<dbReference type="OrthoDB" id="3990054at2759"/>
<dbReference type="Proteomes" id="UP000694846">
    <property type="component" value="Unplaced"/>
</dbReference>
<keyword evidence="5 8" id="KW-1133">Transmembrane helix</keyword>
<dbReference type="Pfam" id="PF06775">
    <property type="entry name" value="Seipin"/>
    <property type="match status" value="1"/>
</dbReference>
<keyword evidence="3 8" id="KW-0812">Transmembrane</keyword>
<dbReference type="GO" id="GO:0140042">
    <property type="term" value="P:lipid droplet formation"/>
    <property type="evidence" value="ECO:0007669"/>
    <property type="project" value="UniProtKB-ARBA"/>
</dbReference>
<comment type="subcellular location">
    <subcellularLocation>
        <location evidence="1">Endoplasmic reticulum membrane</location>
        <topology evidence="1">Multi-pass membrane protein</topology>
    </subcellularLocation>
</comment>
<evidence type="ECO:0000256" key="5">
    <source>
        <dbReference type="ARBA" id="ARBA00022989"/>
    </source>
</evidence>
<protein>
    <recommendedName>
        <fullName evidence="2">Seipin</fullName>
    </recommendedName>
</protein>
<dbReference type="PANTHER" id="PTHR21212:SF0">
    <property type="entry name" value="SEIPIN"/>
    <property type="match status" value="1"/>
</dbReference>
<sequence length="318" mass="37081">MKMFGVKRMIDDRVKNVKKMVNDMVTDAVDRAYKGGLFSMIIITIVWVSIFLYIAFYYAYMPSLVLSRPIHMQFKSCYSSKGLCDYPSAHIKLSKNQQMLMIGQKYKMIVHIELPESPVNEEIGMFMVCIRLSDKYSYLVSSSCRSSRLKYKSNLYRIIHTLFMAPFYLIGLSGENQVIQLEMYSDFEEDQLHPITDIYLEILDHDIQIYSSKINIIANLKGLRYLMFHWPILSAFLGIGSNLLFVFFVFSMSWSHIYGSEVYRNESNGIFSRNIFKSDYEQLVELDSEDESEESDEICKKGVLSYSYLDSDLMTPEQ</sequence>
<proteinExistence type="predicted"/>
<reference evidence="9" key="1">
    <citation type="submission" date="2018-04" db="EMBL/GenBank/DDBJ databases">
        <title>Transcriptome assembly of Sipha flava.</title>
        <authorList>
            <person name="Scully E.D."/>
            <person name="Geib S.M."/>
            <person name="Palmer N.A."/>
            <person name="Koch K."/>
            <person name="Bradshaw J."/>
            <person name="Heng-Moss T."/>
            <person name="Sarath G."/>
        </authorList>
    </citation>
    <scope>NUCLEOTIDE SEQUENCE</scope>
</reference>
<accession>A0A2S2QVC6</accession>
<dbReference type="GO" id="GO:0006629">
    <property type="term" value="P:lipid metabolic process"/>
    <property type="evidence" value="ECO:0007669"/>
    <property type="project" value="UniProtKB-KW"/>
</dbReference>
<dbReference type="RefSeq" id="XP_025425531.1">
    <property type="nucleotide sequence ID" value="XM_025569746.1"/>
</dbReference>
<evidence type="ECO:0000256" key="6">
    <source>
        <dbReference type="ARBA" id="ARBA00023098"/>
    </source>
</evidence>
<organism evidence="9">
    <name type="scientific">Sipha flava</name>
    <name type="common">yellow sugarcane aphid</name>
    <dbReference type="NCBI Taxonomy" id="143950"/>
    <lineage>
        <taxon>Eukaryota</taxon>
        <taxon>Metazoa</taxon>
        <taxon>Ecdysozoa</taxon>
        <taxon>Arthropoda</taxon>
        <taxon>Hexapoda</taxon>
        <taxon>Insecta</taxon>
        <taxon>Pterygota</taxon>
        <taxon>Neoptera</taxon>
        <taxon>Paraneoptera</taxon>
        <taxon>Hemiptera</taxon>
        <taxon>Sternorrhyncha</taxon>
        <taxon>Aphidomorpha</taxon>
        <taxon>Aphidoidea</taxon>
        <taxon>Aphididae</taxon>
        <taxon>Sipha</taxon>
    </lineage>
</organism>
<evidence type="ECO:0000256" key="8">
    <source>
        <dbReference type="SAM" id="Phobius"/>
    </source>
</evidence>
<evidence type="ECO:0000256" key="7">
    <source>
        <dbReference type="ARBA" id="ARBA00023136"/>
    </source>
</evidence>
<dbReference type="CDD" id="cd23995">
    <property type="entry name" value="Seipin_BSCL2_like"/>
    <property type="match status" value="1"/>
</dbReference>
<feature type="transmembrane region" description="Helical" evidence="8">
    <location>
        <begin position="37"/>
        <end position="60"/>
    </location>
</feature>
<dbReference type="InterPro" id="IPR009617">
    <property type="entry name" value="Seipin"/>
</dbReference>
<evidence type="ECO:0000313" key="10">
    <source>
        <dbReference type="Proteomes" id="UP000694846"/>
    </source>
</evidence>
<evidence type="ECO:0000313" key="9">
    <source>
        <dbReference type="EMBL" id="MBY81685.1"/>
    </source>
</evidence>
<dbReference type="GO" id="GO:0005789">
    <property type="term" value="C:endoplasmic reticulum membrane"/>
    <property type="evidence" value="ECO:0007669"/>
    <property type="project" value="UniProtKB-SubCell"/>
</dbReference>
<evidence type="ECO:0000313" key="11">
    <source>
        <dbReference type="RefSeq" id="XP_025425531.1"/>
    </source>
</evidence>
<gene>
    <name evidence="9" type="primary">BSCL2</name>
    <name evidence="11" type="synonym">LOC112694315</name>
    <name evidence="9" type="ORF">g.15843</name>
</gene>
<evidence type="ECO:0000256" key="3">
    <source>
        <dbReference type="ARBA" id="ARBA00022692"/>
    </source>
</evidence>
<name>A0A2S2QVC6_9HEMI</name>
<reference evidence="11" key="2">
    <citation type="submission" date="2025-04" db="UniProtKB">
        <authorList>
            <consortium name="RefSeq"/>
        </authorList>
    </citation>
    <scope>IDENTIFICATION</scope>
    <source>
        <tissue evidence="11">Whole body</tissue>
    </source>
</reference>
<keyword evidence="4" id="KW-0256">Endoplasmic reticulum</keyword>
<evidence type="ECO:0000256" key="1">
    <source>
        <dbReference type="ARBA" id="ARBA00004477"/>
    </source>
</evidence>
<feature type="transmembrane region" description="Helical" evidence="8">
    <location>
        <begin position="228"/>
        <end position="250"/>
    </location>
</feature>
<evidence type="ECO:0000256" key="2">
    <source>
        <dbReference type="ARBA" id="ARBA00022064"/>
    </source>
</evidence>
<evidence type="ECO:0000256" key="4">
    <source>
        <dbReference type="ARBA" id="ARBA00022824"/>
    </source>
</evidence>
<keyword evidence="7 8" id="KW-0472">Membrane</keyword>
<dbReference type="EMBL" id="GGMS01012482">
    <property type="protein sequence ID" value="MBY81685.1"/>
    <property type="molecule type" value="Transcribed_RNA"/>
</dbReference>
<dbReference type="AlphaFoldDB" id="A0A2S2QVC6"/>
<keyword evidence="6" id="KW-0443">Lipid metabolism</keyword>
<dbReference type="PANTHER" id="PTHR21212">
    <property type="entry name" value="BERNARDINELLI-SEIP CONGENITAL LIPODYSTROPHY 2 HOMOLOG BSCL2 PROTEIN"/>
    <property type="match status" value="1"/>
</dbReference>
<keyword evidence="10" id="KW-1185">Reference proteome</keyword>